<sequence length="157" mass="18358">MYKILLIMSIAFIIILTSITSFLLLKETRSPTTFTCLINLVQHNSASTSNLLINYTFEKKEGYIGIDGNIKMNDGREQEISRRIFFTFNHNGESYFLHSIKNIKFPTDNTDENDIKKLFPRFFLESNKDIYLKIKKQNNGQYLFFIDPITTYLCKGN</sequence>
<name>A0A4U3F9P9_9GAMM</name>
<dbReference type="Proteomes" id="UP000306393">
    <property type="component" value="Unassembled WGS sequence"/>
</dbReference>
<comment type="caution">
    <text evidence="2">The sequence shown here is derived from an EMBL/GenBank/DDBJ whole genome shotgun (WGS) entry which is preliminary data.</text>
</comment>
<dbReference type="EMBL" id="QGAC01000009">
    <property type="protein sequence ID" value="TKJ90343.1"/>
    <property type="molecule type" value="Genomic_DNA"/>
</dbReference>
<dbReference type="OrthoDB" id="6606088at2"/>
<organism evidence="2 3">
    <name type="scientific">Erwinia persicina</name>
    <dbReference type="NCBI Taxonomy" id="55211"/>
    <lineage>
        <taxon>Bacteria</taxon>
        <taxon>Pseudomonadati</taxon>
        <taxon>Pseudomonadota</taxon>
        <taxon>Gammaproteobacteria</taxon>
        <taxon>Enterobacterales</taxon>
        <taxon>Erwiniaceae</taxon>
        <taxon>Erwinia</taxon>
    </lineage>
</organism>
<evidence type="ECO:0000313" key="3">
    <source>
        <dbReference type="Proteomes" id="UP000306393"/>
    </source>
</evidence>
<keyword evidence="1" id="KW-1133">Transmembrane helix</keyword>
<feature type="transmembrane region" description="Helical" evidence="1">
    <location>
        <begin position="6"/>
        <end position="25"/>
    </location>
</feature>
<accession>A0A4U3F9P9</accession>
<gene>
    <name evidence="2" type="ORF">EpCFBP13511_10755</name>
</gene>
<evidence type="ECO:0000256" key="1">
    <source>
        <dbReference type="SAM" id="Phobius"/>
    </source>
</evidence>
<proteinExistence type="predicted"/>
<protein>
    <recommendedName>
        <fullName evidence="4">FidL</fullName>
    </recommendedName>
</protein>
<keyword evidence="1" id="KW-0812">Transmembrane</keyword>
<reference evidence="2 3" key="1">
    <citation type="journal article" date="2019" name="Sci. Rep.">
        <title>Differences in resource use lead to coexistence of seed-transmitted microbial populations.</title>
        <authorList>
            <person name="Torres-Cortes G."/>
            <person name="Garcia B.J."/>
            <person name="Compant S."/>
            <person name="Rezki S."/>
            <person name="Jones P."/>
            <person name="Preveaux A."/>
            <person name="Briand M."/>
            <person name="Roulet A."/>
            <person name="Bouchez O."/>
            <person name="Jacobson D."/>
            <person name="Barret M."/>
        </authorList>
    </citation>
    <scope>NUCLEOTIDE SEQUENCE [LARGE SCALE GENOMIC DNA]</scope>
    <source>
        <strain evidence="2 3">CFBP13511</strain>
    </source>
</reference>
<keyword evidence="1" id="KW-0472">Membrane</keyword>
<evidence type="ECO:0000313" key="2">
    <source>
        <dbReference type="EMBL" id="TKJ90343.1"/>
    </source>
</evidence>
<evidence type="ECO:0008006" key="4">
    <source>
        <dbReference type="Google" id="ProtNLM"/>
    </source>
</evidence>
<dbReference type="AlphaFoldDB" id="A0A4U3F9P9"/>